<dbReference type="EMBL" id="MT145169">
    <property type="protein sequence ID" value="QJI04320.1"/>
    <property type="molecule type" value="Genomic_DNA"/>
</dbReference>
<evidence type="ECO:0000313" key="2">
    <source>
        <dbReference type="EMBL" id="QJI04320.1"/>
    </source>
</evidence>
<organism evidence="2">
    <name type="scientific">viral metagenome</name>
    <dbReference type="NCBI Taxonomy" id="1070528"/>
    <lineage>
        <taxon>unclassified sequences</taxon>
        <taxon>metagenomes</taxon>
        <taxon>organismal metagenomes</taxon>
    </lineage>
</organism>
<protein>
    <submittedName>
        <fullName evidence="2">Uncharacterized protein</fullName>
    </submittedName>
</protein>
<evidence type="ECO:0000313" key="1">
    <source>
        <dbReference type="EMBL" id="QJA62023.1"/>
    </source>
</evidence>
<gene>
    <name evidence="1" type="ORF">MM415B00842_0044</name>
    <name evidence="2" type="ORF">TM448B07451_0004</name>
</gene>
<name>A0A6M3Y286_9ZZZZ</name>
<reference evidence="2" key="1">
    <citation type="submission" date="2020-03" db="EMBL/GenBank/DDBJ databases">
        <title>The deep terrestrial virosphere.</title>
        <authorList>
            <person name="Holmfeldt K."/>
            <person name="Nilsson E."/>
            <person name="Simone D."/>
            <person name="Lopez-Fernandez M."/>
            <person name="Wu X."/>
            <person name="de Brujin I."/>
            <person name="Lundin D."/>
            <person name="Andersson A."/>
            <person name="Bertilsson S."/>
            <person name="Dopson M."/>
        </authorList>
    </citation>
    <scope>NUCLEOTIDE SEQUENCE</scope>
    <source>
        <strain evidence="1">MM415B00842</strain>
        <strain evidence="2">TM448B07451</strain>
    </source>
</reference>
<accession>A0A6M3Y286</accession>
<dbReference type="EMBL" id="MT141459">
    <property type="protein sequence ID" value="QJA62023.1"/>
    <property type="molecule type" value="Genomic_DNA"/>
</dbReference>
<dbReference type="AlphaFoldDB" id="A0A6M3Y286"/>
<proteinExistence type="predicted"/>
<sequence length="51" mass="6013">MPKDKTDIWGATAIWLWGKTIPTEVFKLQRLLRKSPLGKYIKKLELTQDKK</sequence>